<feature type="region of interest" description="Disordered" evidence="1">
    <location>
        <begin position="56"/>
        <end position="98"/>
    </location>
</feature>
<feature type="chain" id="PRO_5015030502" evidence="2">
    <location>
        <begin position="21"/>
        <end position="178"/>
    </location>
</feature>
<organism evidence="3">
    <name type="scientific">Strongyloides ratti</name>
    <name type="common">Parasitic roundworm</name>
    <dbReference type="NCBI Taxonomy" id="34506"/>
    <lineage>
        <taxon>Eukaryota</taxon>
        <taxon>Metazoa</taxon>
        <taxon>Ecdysozoa</taxon>
        <taxon>Nematoda</taxon>
        <taxon>Chromadorea</taxon>
        <taxon>Rhabditida</taxon>
        <taxon>Tylenchina</taxon>
        <taxon>Panagrolaimomorpha</taxon>
        <taxon>Strongyloidoidea</taxon>
        <taxon>Strongyloididae</taxon>
        <taxon>Strongyloides</taxon>
    </lineage>
</organism>
<evidence type="ECO:0000313" key="6">
    <source>
        <dbReference type="WormBase" id="SRAE_1000313000"/>
    </source>
</evidence>
<evidence type="ECO:0000313" key="5">
    <source>
        <dbReference type="WBParaSite" id="SRAE_1000313000.1"/>
    </source>
</evidence>
<dbReference type="GeneID" id="36377242"/>
<dbReference type="WormBase" id="SRAE_1000313000">
    <property type="protein sequence ID" value="SRP10404"/>
    <property type="gene ID" value="WBGene00259747"/>
</dbReference>
<dbReference type="AlphaFoldDB" id="A0A090L575"/>
<accession>A0A090L575</accession>
<dbReference type="RefSeq" id="XP_024504078.1">
    <property type="nucleotide sequence ID" value="XM_024650286.1"/>
</dbReference>
<feature type="signal peptide" evidence="2">
    <location>
        <begin position="1"/>
        <end position="20"/>
    </location>
</feature>
<keyword evidence="4" id="KW-1185">Reference proteome</keyword>
<dbReference type="WBParaSite" id="SRAE_1000313000.1">
    <property type="protein sequence ID" value="SRAE_1000313000.1"/>
    <property type="gene ID" value="WBGene00259747"/>
</dbReference>
<reference evidence="3 4" key="1">
    <citation type="submission" date="2014-09" db="EMBL/GenBank/DDBJ databases">
        <authorList>
            <person name="Martin A.A."/>
        </authorList>
    </citation>
    <scope>NUCLEOTIDE SEQUENCE</scope>
    <source>
        <strain evidence="4">ED321</strain>
        <strain evidence="3">ED321 Heterogonic</strain>
    </source>
</reference>
<dbReference type="CTD" id="36377242"/>
<gene>
    <name evidence="3 5 6" type="ORF">SRAE_1000313000</name>
</gene>
<keyword evidence="2" id="KW-0732">Signal</keyword>
<proteinExistence type="predicted"/>
<protein>
    <submittedName>
        <fullName evidence="3 5">Uncharacterized protein</fullName>
    </submittedName>
</protein>
<name>A0A090L575_STRRB</name>
<evidence type="ECO:0000256" key="1">
    <source>
        <dbReference type="SAM" id="MobiDB-lite"/>
    </source>
</evidence>
<sequence>MSYIFIFLVINFVYILYTCCDNNSKPAYKISKKGKVSDLNGTTLTSKYLPTQKCSISLSSSDSSRGNRRSCEKKSKISNHKKSRNSDENKLTHRSLSIRSNQNLRESAYLPHTILQDPINNNVNKKKRQKQFLKNEKKSNSNEEVKKSSIDTFQKLVNVPQDGFSSPVPSLNKNVLAN</sequence>
<evidence type="ECO:0000313" key="3">
    <source>
        <dbReference type="EMBL" id="CEF64877.1"/>
    </source>
</evidence>
<dbReference type="Proteomes" id="UP000035682">
    <property type="component" value="Unplaced"/>
</dbReference>
<reference evidence="5" key="2">
    <citation type="submission" date="2020-12" db="UniProtKB">
        <authorList>
            <consortium name="WormBaseParasite"/>
        </authorList>
    </citation>
    <scope>IDENTIFICATION</scope>
</reference>
<evidence type="ECO:0000256" key="2">
    <source>
        <dbReference type="SAM" id="SignalP"/>
    </source>
</evidence>
<evidence type="ECO:0000313" key="4">
    <source>
        <dbReference type="Proteomes" id="UP000035682"/>
    </source>
</evidence>
<dbReference type="EMBL" id="LN609528">
    <property type="protein sequence ID" value="CEF64877.1"/>
    <property type="molecule type" value="Genomic_DNA"/>
</dbReference>